<feature type="domain" description="Reverse transcriptase" evidence="8">
    <location>
        <begin position="1"/>
        <end position="236"/>
    </location>
</feature>
<evidence type="ECO:0000256" key="6">
    <source>
        <dbReference type="ARBA" id="ARBA00022801"/>
    </source>
</evidence>
<dbReference type="PANTHER" id="PTHR24559">
    <property type="entry name" value="TRANSPOSON TY3-I GAG-POL POLYPROTEIN"/>
    <property type="match status" value="1"/>
</dbReference>
<gene>
    <name evidence="9" type="ORF">L3X38_027813</name>
</gene>
<dbReference type="PROSITE" id="PS50878">
    <property type="entry name" value="RT_POL"/>
    <property type="match status" value="1"/>
</dbReference>
<dbReference type="AlphaFoldDB" id="A0AAD4Z0L6"/>
<evidence type="ECO:0000256" key="3">
    <source>
        <dbReference type="ARBA" id="ARBA00022695"/>
    </source>
</evidence>
<dbReference type="GO" id="GO:0008233">
    <property type="term" value="F:peptidase activity"/>
    <property type="evidence" value="ECO:0007669"/>
    <property type="project" value="UniProtKB-KW"/>
</dbReference>
<organism evidence="9 10">
    <name type="scientific">Prunus dulcis</name>
    <name type="common">Almond</name>
    <name type="synonym">Amygdalus dulcis</name>
    <dbReference type="NCBI Taxonomy" id="3755"/>
    <lineage>
        <taxon>Eukaryota</taxon>
        <taxon>Viridiplantae</taxon>
        <taxon>Streptophyta</taxon>
        <taxon>Embryophyta</taxon>
        <taxon>Tracheophyta</taxon>
        <taxon>Spermatophyta</taxon>
        <taxon>Magnoliopsida</taxon>
        <taxon>eudicotyledons</taxon>
        <taxon>Gunneridae</taxon>
        <taxon>Pentapetalae</taxon>
        <taxon>rosids</taxon>
        <taxon>fabids</taxon>
        <taxon>Rosales</taxon>
        <taxon>Rosaceae</taxon>
        <taxon>Amygdaloideae</taxon>
        <taxon>Amygdaleae</taxon>
        <taxon>Prunus</taxon>
    </lineage>
</organism>
<accession>A0AAD4Z0L6</accession>
<evidence type="ECO:0000259" key="8">
    <source>
        <dbReference type="PROSITE" id="PS50878"/>
    </source>
</evidence>
<keyword evidence="7" id="KW-0695">RNA-directed DNA polymerase</keyword>
<evidence type="ECO:0000256" key="7">
    <source>
        <dbReference type="ARBA" id="ARBA00022918"/>
    </source>
</evidence>
<reference evidence="9 10" key="1">
    <citation type="journal article" date="2022" name="G3 (Bethesda)">
        <title>Whole-genome sequence and methylome profiling of the almond [Prunus dulcis (Mill.) D.A. Webb] cultivar 'Nonpareil'.</title>
        <authorList>
            <person name="D'Amico-Willman K.M."/>
            <person name="Ouma W.Z."/>
            <person name="Meulia T."/>
            <person name="Sideli G.M."/>
            <person name="Gradziel T.M."/>
            <person name="Fresnedo-Ramirez J."/>
        </authorList>
    </citation>
    <scope>NUCLEOTIDE SEQUENCE [LARGE SCALE GENOMIC DNA]</scope>
    <source>
        <strain evidence="9">Clone GOH B32 T37-40</strain>
    </source>
</reference>
<dbReference type="Gene3D" id="3.30.70.270">
    <property type="match status" value="2"/>
</dbReference>
<dbReference type="InterPro" id="IPR000477">
    <property type="entry name" value="RT_dom"/>
</dbReference>
<comment type="caution">
    <text evidence="9">The sequence shown here is derived from an EMBL/GenBank/DDBJ whole genome shotgun (WGS) entry which is preliminary data.</text>
</comment>
<keyword evidence="2" id="KW-0808">Transferase</keyword>
<dbReference type="PANTHER" id="PTHR24559:SF434">
    <property type="entry name" value="RNA-DIRECTED DNA POLYMERASE HOMOLOG"/>
    <property type="match status" value="1"/>
</dbReference>
<evidence type="ECO:0000256" key="5">
    <source>
        <dbReference type="ARBA" id="ARBA00022759"/>
    </source>
</evidence>
<keyword evidence="10" id="KW-1185">Reference proteome</keyword>
<dbReference type="InterPro" id="IPR043502">
    <property type="entry name" value="DNA/RNA_pol_sf"/>
</dbReference>
<dbReference type="Proteomes" id="UP001054821">
    <property type="component" value="Chromosome 5"/>
</dbReference>
<dbReference type="FunFam" id="3.10.10.10:FF:000007">
    <property type="entry name" value="Retrovirus-related Pol polyprotein from transposon 17.6-like Protein"/>
    <property type="match status" value="1"/>
</dbReference>
<evidence type="ECO:0000313" key="10">
    <source>
        <dbReference type="Proteomes" id="UP001054821"/>
    </source>
</evidence>
<keyword evidence="3" id="KW-0548">Nucleotidyltransferase</keyword>
<sequence length="320" mass="36782">MDKLLHSGCYGVILCAVECENMTKPADDLSSPQQNELQALLDSFSAVFGTPSTLPPMREHDHRIRLIYGCKPPSIRPYVYGPLQKSEIEKQLNELTIKDKYPIPLVDDLLDELHGAKYFSKLDLRSGYHHIRVHPEDIEKTAFRTHEGHYEFLVMPFGLTNALATFQSLMNEIFRNCLRQFVLVFFDDILVYSTSWSNHLRHLHTILEILKHHQLFVKMSKCAFGVSTIEYLGHIVSRQGVSADPSKLNAVVDWHVPTFVKSLRGFLGLTSYFQKFIPHYGRESFPLTQLTKKDGFLWTLEATAAFHKLKELMFQNSPQS</sequence>
<dbReference type="GO" id="GO:0003964">
    <property type="term" value="F:RNA-directed DNA polymerase activity"/>
    <property type="evidence" value="ECO:0007669"/>
    <property type="project" value="UniProtKB-KW"/>
</dbReference>
<dbReference type="EMBL" id="JAJFAZ020000005">
    <property type="protein sequence ID" value="KAI5328416.1"/>
    <property type="molecule type" value="Genomic_DNA"/>
</dbReference>
<dbReference type="SUPFAM" id="SSF56672">
    <property type="entry name" value="DNA/RNA polymerases"/>
    <property type="match status" value="1"/>
</dbReference>
<name>A0AAD4Z0L6_PRUDU</name>
<dbReference type="InterPro" id="IPR053134">
    <property type="entry name" value="RNA-dir_DNA_polymerase"/>
</dbReference>
<keyword evidence="1" id="KW-0645">Protease</keyword>
<dbReference type="Gene3D" id="3.10.10.10">
    <property type="entry name" value="HIV Type 1 Reverse Transcriptase, subunit A, domain 1"/>
    <property type="match status" value="1"/>
</dbReference>
<evidence type="ECO:0000313" key="9">
    <source>
        <dbReference type="EMBL" id="KAI5328416.1"/>
    </source>
</evidence>
<keyword evidence="5" id="KW-0255">Endonuclease</keyword>
<keyword evidence="4" id="KW-0540">Nuclease</keyword>
<dbReference type="Pfam" id="PF00078">
    <property type="entry name" value="RVT_1"/>
    <property type="match status" value="1"/>
</dbReference>
<dbReference type="InterPro" id="IPR043128">
    <property type="entry name" value="Rev_trsase/Diguanyl_cyclase"/>
</dbReference>
<dbReference type="CDD" id="cd01647">
    <property type="entry name" value="RT_LTR"/>
    <property type="match status" value="1"/>
</dbReference>
<keyword evidence="6" id="KW-0378">Hydrolase</keyword>
<protein>
    <recommendedName>
        <fullName evidence="8">Reverse transcriptase domain-containing protein</fullName>
    </recommendedName>
</protein>
<evidence type="ECO:0000256" key="4">
    <source>
        <dbReference type="ARBA" id="ARBA00022722"/>
    </source>
</evidence>
<dbReference type="GO" id="GO:0006508">
    <property type="term" value="P:proteolysis"/>
    <property type="evidence" value="ECO:0007669"/>
    <property type="project" value="UniProtKB-KW"/>
</dbReference>
<evidence type="ECO:0000256" key="1">
    <source>
        <dbReference type="ARBA" id="ARBA00022670"/>
    </source>
</evidence>
<proteinExistence type="predicted"/>
<evidence type="ECO:0000256" key="2">
    <source>
        <dbReference type="ARBA" id="ARBA00022679"/>
    </source>
</evidence>
<dbReference type="GO" id="GO:0004519">
    <property type="term" value="F:endonuclease activity"/>
    <property type="evidence" value="ECO:0007669"/>
    <property type="project" value="UniProtKB-KW"/>
</dbReference>